<feature type="binding site" evidence="5">
    <location>
        <position position="171"/>
    </location>
    <ligand>
        <name>S-adenosyl-L-methionine</name>
        <dbReference type="ChEBI" id="CHEBI:59789"/>
    </ligand>
</feature>
<reference evidence="7 8" key="1">
    <citation type="submission" date="2021-04" db="EMBL/GenBank/DDBJ databases">
        <title>Complete genome sequence of Stygiolobus sp. KN-1.</title>
        <authorList>
            <person name="Nakamura K."/>
            <person name="Sakai H."/>
            <person name="Kurosawa N."/>
        </authorList>
    </citation>
    <scope>NUCLEOTIDE SEQUENCE [LARGE SCALE GENOMIC DNA]</scope>
    <source>
        <strain evidence="7 8">KN-1</strain>
    </source>
</reference>
<evidence type="ECO:0000256" key="3">
    <source>
        <dbReference type="ARBA" id="ARBA00022691"/>
    </source>
</evidence>
<keyword evidence="8" id="KW-1185">Reference proteome</keyword>
<keyword evidence="1" id="KW-0489">Methyltransferase</keyword>
<sequence length="257" mass="28795">MPLKEGDTVVIWIDPKRIYLVRLEKGKKFGSDKGSIDLSQLEGLEYGSSITLSTGSKAYLLKPTPLDAYNGLRRPSQVLYPKDISYMIYVSGIKEGDKVVEAGTGSGFLTISLAYVVGDKGKVITYDIREDMQEVAKRNISFMGLQSRVDFKIKDIREGIDETDVDAIFLDMPDPWKTIPHAYSSLKPSGSILIFVPTVNQVEKSVLQMRQFDFVDIHAEELIVREYQVKENATRPKNIGVVHTGFIIRARKSIKGS</sequence>
<feature type="domain" description="tRNA (adenine(58)-N(1))-methyltransferase catalytic subunit TRM61 C-terminal" evidence="6">
    <location>
        <begin position="58"/>
        <end position="238"/>
    </location>
</feature>
<dbReference type="Proteomes" id="UP000825123">
    <property type="component" value="Chromosome"/>
</dbReference>
<keyword evidence="2" id="KW-0808">Transferase</keyword>
<dbReference type="Pfam" id="PF08704">
    <property type="entry name" value="GCD14"/>
    <property type="match status" value="1"/>
</dbReference>
<proteinExistence type="predicted"/>
<dbReference type="GO" id="GO:0031515">
    <property type="term" value="C:tRNA (m1A) methyltransferase complex"/>
    <property type="evidence" value="ECO:0007669"/>
    <property type="project" value="InterPro"/>
</dbReference>
<evidence type="ECO:0000259" key="6">
    <source>
        <dbReference type="Pfam" id="PF08704"/>
    </source>
</evidence>
<dbReference type="PANTHER" id="PTHR12133">
    <property type="entry name" value="TRNA (ADENINE(58)-N(1))-METHYLTRANSFERASE"/>
    <property type="match status" value="1"/>
</dbReference>
<accession>A0A8D5U6Y3</accession>
<dbReference type="GO" id="GO:0030488">
    <property type="term" value="P:tRNA methylation"/>
    <property type="evidence" value="ECO:0007669"/>
    <property type="project" value="InterPro"/>
</dbReference>
<feature type="binding site" evidence="5">
    <location>
        <position position="155"/>
    </location>
    <ligand>
        <name>S-adenosyl-L-methionine</name>
        <dbReference type="ChEBI" id="CHEBI:59789"/>
    </ligand>
</feature>
<evidence type="ECO:0000256" key="5">
    <source>
        <dbReference type="PIRSR" id="PIRSR017269-1"/>
    </source>
</evidence>
<dbReference type="EMBL" id="AP024597">
    <property type="protein sequence ID" value="BCU70706.1"/>
    <property type="molecule type" value="Genomic_DNA"/>
</dbReference>
<dbReference type="InterPro" id="IPR049470">
    <property type="entry name" value="TRM61_C"/>
</dbReference>
<keyword evidence="3 5" id="KW-0949">S-adenosyl-L-methionine</keyword>
<dbReference type="RefSeq" id="WP_221287384.1">
    <property type="nucleotide sequence ID" value="NZ_AP024597.1"/>
</dbReference>
<dbReference type="Gene3D" id="3.10.330.20">
    <property type="match status" value="1"/>
</dbReference>
<organism evidence="7 8">
    <name type="scientific">Stygiolobus caldivivus</name>
    <dbReference type="NCBI Taxonomy" id="2824673"/>
    <lineage>
        <taxon>Archaea</taxon>
        <taxon>Thermoproteota</taxon>
        <taxon>Thermoprotei</taxon>
        <taxon>Sulfolobales</taxon>
        <taxon>Sulfolobaceae</taxon>
        <taxon>Stygiolobus</taxon>
    </lineage>
</organism>
<dbReference type="AlphaFoldDB" id="A0A8D5U6Y3"/>
<dbReference type="GO" id="GO:0160107">
    <property type="term" value="F:tRNA (adenine(58)-N1)-methyltransferase activity"/>
    <property type="evidence" value="ECO:0007669"/>
    <property type="project" value="InterPro"/>
</dbReference>
<dbReference type="InterPro" id="IPR014816">
    <property type="entry name" value="tRNA_MeTrfase_Gcd14"/>
</dbReference>
<dbReference type="PANTHER" id="PTHR12133:SF1">
    <property type="entry name" value="TRNA (ADENINE(58)-N(1))-METHYLTRANSFERASE, MITOCHONDRIAL"/>
    <property type="match status" value="1"/>
</dbReference>
<evidence type="ECO:0000256" key="2">
    <source>
        <dbReference type="ARBA" id="ARBA00022679"/>
    </source>
</evidence>
<dbReference type="PROSITE" id="PS51620">
    <property type="entry name" value="SAM_TRM61"/>
    <property type="match status" value="1"/>
</dbReference>
<dbReference type="PIRSF" id="PIRSF017269">
    <property type="entry name" value="GCD14"/>
    <property type="match status" value="1"/>
</dbReference>
<dbReference type="SUPFAM" id="SSF53335">
    <property type="entry name" value="S-adenosyl-L-methionine-dependent methyltransferases"/>
    <property type="match status" value="1"/>
</dbReference>
<dbReference type="CDD" id="cd02440">
    <property type="entry name" value="AdoMet_MTases"/>
    <property type="match status" value="1"/>
</dbReference>
<dbReference type="KEGG" id="csty:KN1_20030"/>
<feature type="binding site" evidence="5">
    <location>
        <begin position="106"/>
        <end position="109"/>
    </location>
    <ligand>
        <name>S-adenosyl-L-methionine</name>
        <dbReference type="ChEBI" id="CHEBI:59789"/>
    </ligand>
</feature>
<protein>
    <recommendedName>
        <fullName evidence="6">tRNA (adenine(58)-N(1))-methyltransferase catalytic subunit TRM61 C-terminal domain-containing protein</fullName>
    </recommendedName>
</protein>
<dbReference type="InterPro" id="IPR029063">
    <property type="entry name" value="SAM-dependent_MTases_sf"/>
</dbReference>
<name>A0A8D5U6Y3_9CREN</name>
<evidence type="ECO:0000256" key="4">
    <source>
        <dbReference type="ARBA" id="ARBA00022694"/>
    </source>
</evidence>
<keyword evidence="4" id="KW-0819">tRNA processing</keyword>
<evidence type="ECO:0000313" key="7">
    <source>
        <dbReference type="EMBL" id="BCU70706.1"/>
    </source>
</evidence>
<dbReference type="GeneID" id="66163735"/>
<feature type="binding site" evidence="5">
    <location>
        <position position="127"/>
    </location>
    <ligand>
        <name>S-adenosyl-L-methionine</name>
        <dbReference type="ChEBI" id="CHEBI:59789"/>
    </ligand>
</feature>
<dbReference type="Gene3D" id="3.40.50.150">
    <property type="entry name" value="Vaccinia Virus protein VP39"/>
    <property type="match status" value="1"/>
</dbReference>
<evidence type="ECO:0000256" key="1">
    <source>
        <dbReference type="ARBA" id="ARBA00022603"/>
    </source>
</evidence>
<gene>
    <name evidence="7" type="ORF">KN1_20030</name>
</gene>
<evidence type="ECO:0000313" key="8">
    <source>
        <dbReference type="Proteomes" id="UP000825123"/>
    </source>
</evidence>